<protein>
    <submittedName>
        <fullName evidence="2">Uncharacterized protein</fullName>
    </submittedName>
</protein>
<dbReference type="GO" id="GO:0005634">
    <property type="term" value="C:nucleus"/>
    <property type="evidence" value="ECO:0007669"/>
    <property type="project" value="TreeGrafter"/>
</dbReference>
<evidence type="ECO:0000313" key="2">
    <source>
        <dbReference type="Ensembl" id="ENSDCDP00010037747.1"/>
    </source>
</evidence>
<evidence type="ECO:0000313" key="3">
    <source>
        <dbReference type="Proteomes" id="UP000694580"/>
    </source>
</evidence>
<reference evidence="2" key="1">
    <citation type="submission" date="2025-08" db="UniProtKB">
        <authorList>
            <consortium name="Ensembl"/>
        </authorList>
    </citation>
    <scope>IDENTIFICATION</scope>
</reference>
<name>A0AAY4CWV7_9TELE</name>
<dbReference type="InterPro" id="IPR027159">
    <property type="entry name" value="CBP80"/>
</dbReference>
<dbReference type="GO" id="GO:0005846">
    <property type="term" value="C:nuclear cap binding complex"/>
    <property type="evidence" value="ECO:0007669"/>
    <property type="project" value="InterPro"/>
</dbReference>
<feature type="region of interest" description="Disordered" evidence="1">
    <location>
        <begin position="1"/>
        <end position="26"/>
    </location>
</feature>
<dbReference type="InterPro" id="IPR016024">
    <property type="entry name" value="ARM-type_fold"/>
</dbReference>
<evidence type="ECO:0000256" key="1">
    <source>
        <dbReference type="SAM" id="MobiDB-lite"/>
    </source>
</evidence>
<dbReference type="Gene3D" id="1.25.40.180">
    <property type="match status" value="1"/>
</dbReference>
<dbReference type="GO" id="GO:0000184">
    <property type="term" value="P:nuclear-transcribed mRNA catabolic process, nonsense-mediated decay"/>
    <property type="evidence" value="ECO:0007669"/>
    <property type="project" value="TreeGrafter"/>
</dbReference>
<sequence length="85" mass="9835">MSRRRHSDENDGAQPHKRRRTSEPMEIEDRLESLICRVGEKSTSSLESNLEGLAGVLEADLPNYKTKILRILCSVPTFYYILRTR</sequence>
<dbReference type="AlphaFoldDB" id="A0AAY4CWV7"/>
<accession>A0AAY4CWV7</accession>
<dbReference type="PANTHER" id="PTHR12412:SF2">
    <property type="entry name" value="NUCLEAR CAP-BINDING PROTEIN SUBUNIT 1"/>
    <property type="match status" value="1"/>
</dbReference>
<dbReference type="GeneTree" id="ENSGT00390000001733"/>
<proteinExistence type="predicted"/>
<dbReference type="PANTHER" id="PTHR12412">
    <property type="entry name" value="CAP BINDING PROTEIN"/>
    <property type="match status" value="1"/>
</dbReference>
<dbReference type="Proteomes" id="UP000694580">
    <property type="component" value="Unplaced"/>
</dbReference>
<dbReference type="Ensembl" id="ENSDCDT00010047337.1">
    <property type="protein sequence ID" value="ENSDCDP00010037747.1"/>
    <property type="gene ID" value="ENSDCDG00010024548.1"/>
</dbReference>
<dbReference type="SUPFAM" id="SSF48371">
    <property type="entry name" value="ARM repeat"/>
    <property type="match status" value="1"/>
</dbReference>
<dbReference type="GO" id="GO:0000339">
    <property type="term" value="F:RNA cap binding"/>
    <property type="evidence" value="ECO:0007669"/>
    <property type="project" value="InterPro"/>
</dbReference>
<dbReference type="GO" id="GO:0006406">
    <property type="term" value="P:mRNA export from nucleus"/>
    <property type="evidence" value="ECO:0007669"/>
    <property type="project" value="InterPro"/>
</dbReference>
<dbReference type="GO" id="GO:0050684">
    <property type="term" value="P:regulation of mRNA processing"/>
    <property type="evidence" value="ECO:0007669"/>
    <property type="project" value="TreeGrafter"/>
</dbReference>
<organism evidence="2 3">
    <name type="scientific">Denticeps clupeoides</name>
    <name type="common">denticle herring</name>
    <dbReference type="NCBI Taxonomy" id="299321"/>
    <lineage>
        <taxon>Eukaryota</taxon>
        <taxon>Metazoa</taxon>
        <taxon>Chordata</taxon>
        <taxon>Craniata</taxon>
        <taxon>Vertebrata</taxon>
        <taxon>Euteleostomi</taxon>
        <taxon>Actinopterygii</taxon>
        <taxon>Neopterygii</taxon>
        <taxon>Teleostei</taxon>
        <taxon>Clupei</taxon>
        <taxon>Clupeiformes</taxon>
        <taxon>Denticipitoidei</taxon>
        <taxon>Denticipitidae</taxon>
        <taxon>Denticeps</taxon>
    </lineage>
</organism>
<keyword evidence="3" id="KW-1185">Reference proteome</keyword>
<dbReference type="GO" id="GO:0003729">
    <property type="term" value="F:mRNA binding"/>
    <property type="evidence" value="ECO:0007669"/>
    <property type="project" value="TreeGrafter"/>
</dbReference>
<reference evidence="2" key="2">
    <citation type="submission" date="2025-09" db="UniProtKB">
        <authorList>
            <consortium name="Ensembl"/>
        </authorList>
    </citation>
    <scope>IDENTIFICATION</scope>
</reference>